<dbReference type="PANTHER" id="PTHR46796">
    <property type="entry name" value="HTH-TYPE TRANSCRIPTIONAL ACTIVATOR RHAS-RELATED"/>
    <property type="match status" value="1"/>
</dbReference>
<dbReference type="EMBL" id="BAAANY010000002">
    <property type="protein sequence ID" value="GAA1659779.1"/>
    <property type="molecule type" value="Genomic_DNA"/>
</dbReference>
<evidence type="ECO:0000256" key="2">
    <source>
        <dbReference type="ARBA" id="ARBA00023125"/>
    </source>
</evidence>
<dbReference type="PANTHER" id="PTHR46796:SF15">
    <property type="entry name" value="BLL1074 PROTEIN"/>
    <property type="match status" value="1"/>
</dbReference>
<dbReference type="RefSeq" id="WP_344306963.1">
    <property type="nucleotide sequence ID" value="NZ_BAAANY010000002.1"/>
</dbReference>
<dbReference type="Pfam" id="PF12833">
    <property type="entry name" value="HTH_18"/>
    <property type="match status" value="1"/>
</dbReference>
<feature type="domain" description="HTH araC/xylS-type" evidence="4">
    <location>
        <begin position="117"/>
        <end position="199"/>
    </location>
</feature>
<accession>A0ABN2FUG0</accession>
<dbReference type="Gene3D" id="1.10.10.60">
    <property type="entry name" value="Homeodomain-like"/>
    <property type="match status" value="1"/>
</dbReference>
<dbReference type="InterPro" id="IPR050204">
    <property type="entry name" value="AraC_XylS_family_regulators"/>
</dbReference>
<proteinExistence type="predicted"/>
<evidence type="ECO:0000256" key="3">
    <source>
        <dbReference type="ARBA" id="ARBA00023163"/>
    </source>
</evidence>
<dbReference type="PROSITE" id="PS01124">
    <property type="entry name" value="HTH_ARAC_FAMILY_2"/>
    <property type="match status" value="1"/>
</dbReference>
<keyword evidence="6" id="KW-1185">Reference proteome</keyword>
<evidence type="ECO:0000313" key="6">
    <source>
        <dbReference type="Proteomes" id="UP001500618"/>
    </source>
</evidence>
<reference evidence="5 6" key="1">
    <citation type="journal article" date="2019" name="Int. J. Syst. Evol. Microbiol.">
        <title>The Global Catalogue of Microorganisms (GCM) 10K type strain sequencing project: providing services to taxonomists for standard genome sequencing and annotation.</title>
        <authorList>
            <consortium name="The Broad Institute Genomics Platform"/>
            <consortium name="The Broad Institute Genome Sequencing Center for Infectious Disease"/>
            <person name="Wu L."/>
            <person name="Ma J."/>
        </authorList>
    </citation>
    <scope>NUCLEOTIDE SEQUENCE [LARGE SCALE GENOMIC DNA]</scope>
    <source>
        <strain evidence="5 6">JCM 14718</strain>
    </source>
</reference>
<sequence>MGCTELVWNGRLWVVGAISAAVREPVSPEVESVGLRLRPGVAGTILDLPADQLPGRLTPLETLWGAAAVRLEERLASCATADARRQVLEDIVVGRLADREPDRTTMAAAALVGSSAEVADQVGLSERQLRRRFSEQVGFGPKTLQRVLRFQRFVRRLPELAAGGSLAAVAVEAGYADQSHLGRECLELSGSSPRSLVRRWAAQREVGRNLPDRRRIRPAG</sequence>
<dbReference type="SMART" id="SM00342">
    <property type="entry name" value="HTH_ARAC"/>
    <property type="match status" value="1"/>
</dbReference>
<keyword evidence="2" id="KW-0238">DNA-binding</keyword>
<comment type="caution">
    <text evidence="5">The sequence shown here is derived from an EMBL/GenBank/DDBJ whole genome shotgun (WGS) entry which is preliminary data.</text>
</comment>
<evidence type="ECO:0000313" key="5">
    <source>
        <dbReference type="EMBL" id="GAA1659779.1"/>
    </source>
</evidence>
<protein>
    <recommendedName>
        <fullName evidence="4">HTH araC/xylS-type domain-containing protein</fullName>
    </recommendedName>
</protein>
<keyword evidence="1" id="KW-0805">Transcription regulation</keyword>
<keyword evidence="3" id="KW-0804">Transcription</keyword>
<name>A0ABN2FUG0_9ACTN</name>
<dbReference type="Proteomes" id="UP001500618">
    <property type="component" value="Unassembled WGS sequence"/>
</dbReference>
<organism evidence="5 6">
    <name type="scientific">Fodinicola feengrottensis</name>
    <dbReference type="NCBI Taxonomy" id="435914"/>
    <lineage>
        <taxon>Bacteria</taxon>
        <taxon>Bacillati</taxon>
        <taxon>Actinomycetota</taxon>
        <taxon>Actinomycetes</taxon>
        <taxon>Mycobacteriales</taxon>
        <taxon>Fodinicola</taxon>
    </lineage>
</organism>
<dbReference type="InterPro" id="IPR018060">
    <property type="entry name" value="HTH_AraC"/>
</dbReference>
<gene>
    <name evidence="5" type="ORF">GCM10009765_06440</name>
</gene>
<evidence type="ECO:0000259" key="4">
    <source>
        <dbReference type="PROSITE" id="PS01124"/>
    </source>
</evidence>
<evidence type="ECO:0000256" key="1">
    <source>
        <dbReference type="ARBA" id="ARBA00023015"/>
    </source>
</evidence>